<dbReference type="InterPro" id="IPR050884">
    <property type="entry name" value="CNP_phosphodiesterase-III"/>
</dbReference>
<proteinExistence type="inferred from homology"/>
<organism evidence="6 7">
    <name type="scientific">Legionella lytica</name>
    <dbReference type="NCBI Taxonomy" id="96232"/>
    <lineage>
        <taxon>Bacteria</taxon>
        <taxon>Pseudomonadati</taxon>
        <taxon>Pseudomonadota</taxon>
        <taxon>Gammaproteobacteria</taxon>
        <taxon>Legionellales</taxon>
        <taxon>Legionellaceae</taxon>
        <taxon>Legionella</taxon>
    </lineage>
</organism>
<comment type="caution">
    <text evidence="6">The sequence shown here is derived from an EMBL/GenBank/DDBJ whole genome shotgun (WGS) entry which is preliminary data.</text>
</comment>
<gene>
    <name evidence="6" type="ORF">ACD661_12195</name>
</gene>
<dbReference type="EC" id="3.1.-.-" evidence="6"/>
<dbReference type="GO" id="GO:0016787">
    <property type="term" value="F:hydrolase activity"/>
    <property type="evidence" value="ECO:0007669"/>
    <property type="project" value="UniProtKB-KW"/>
</dbReference>
<reference evidence="6 7" key="1">
    <citation type="submission" date="2024-08" db="EMBL/GenBank/DDBJ databases">
        <title>Draft Genome Sequence of Legionella lytica strain DSB2004, Isolated From a Fire Sprinkler System.</title>
        <authorList>
            <person name="Everhart A.D."/>
            <person name="Kidane D.T."/>
            <person name="Farone A.L."/>
            <person name="Farone M.B."/>
        </authorList>
    </citation>
    <scope>NUCLEOTIDE SEQUENCE [LARGE SCALE GENOMIC DNA]</scope>
    <source>
        <strain evidence="6 7">DSB2004</strain>
    </source>
</reference>
<evidence type="ECO:0000256" key="4">
    <source>
        <dbReference type="ARBA" id="ARBA00025742"/>
    </source>
</evidence>
<protein>
    <submittedName>
        <fullName evidence="6">Metallophosphoesterase</fullName>
        <ecNumber evidence="6">3.1.-.-</ecNumber>
    </submittedName>
</protein>
<dbReference type="PANTHER" id="PTHR42988">
    <property type="entry name" value="PHOSPHOHYDROLASE"/>
    <property type="match status" value="1"/>
</dbReference>
<evidence type="ECO:0000256" key="3">
    <source>
        <dbReference type="ARBA" id="ARBA00023004"/>
    </source>
</evidence>
<dbReference type="InterPro" id="IPR004843">
    <property type="entry name" value="Calcineurin-like_PHP"/>
</dbReference>
<keyword evidence="1" id="KW-0479">Metal-binding</keyword>
<evidence type="ECO:0000256" key="1">
    <source>
        <dbReference type="ARBA" id="ARBA00022723"/>
    </source>
</evidence>
<accession>A0ABW8D9E0</accession>
<dbReference type="SUPFAM" id="SSF56300">
    <property type="entry name" value="Metallo-dependent phosphatases"/>
    <property type="match status" value="1"/>
</dbReference>
<keyword evidence="3" id="KW-0408">Iron</keyword>
<sequence length="257" mass="29633">MRIVHISDLHFGMHNPDIIEPFIEDCALLKPELVIISGDLTQRGKAEQFQQLSEFLRRITVPQLIVPGNHDIPMHNPLMRFCHPFKQFKTYISSDLEVSYENDEVNILGVNSVTPYKLKDGALSIKTLTRIKNHFSVHSTQLNILFFHHNLKYFSGMHHPLNNAEEFLEYLKDSPIHLVCTGHLHYSNLQLIPKRQGFPCALLHAGSLCCQRTKDENNSFYFIEIERLHCSISRRIYVKNAFSPAEQHSLDFGASII</sequence>
<dbReference type="Gene3D" id="3.60.21.10">
    <property type="match status" value="1"/>
</dbReference>
<keyword evidence="7" id="KW-1185">Reference proteome</keyword>
<dbReference type="Pfam" id="PF00149">
    <property type="entry name" value="Metallophos"/>
    <property type="match status" value="1"/>
</dbReference>
<dbReference type="EMBL" id="JBGORX010000005">
    <property type="protein sequence ID" value="MFJ1269319.1"/>
    <property type="molecule type" value="Genomic_DNA"/>
</dbReference>
<name>A0ABW8D9E0_9GAMM</name>
<comment type="similarity">
    <text evidence="4">Belongs to the cyclic nucleotide phosphodiesterase class-III family.</text>
</comment>
<dbReference type="Proteomes" id="UP001615550">
    <property type="component" value="Unassembled WGS sequence"/>
</dbReference>
<feature type="domain" description="Calcineurin-like phosphoesterase" evidence="5">
    <location>
        <begin position="1"/>
        <end position="186"/>
    </location>
</feature>
<dbReference type="InterPro" id="IPR029052">
    <property type="entry name" value="Metallo-depent_PP-like"/>
</dbReference>
<dbReference type="RefSeq" id="WP_400188143.1">
    <property type="nucleotide sequence ID" value="NZ_JBGORX010000005.1"/>
</dbReference>
<dbReference type="PANTHER" id="PTHR42988:SF2">
    <property type="entry name" value="CYCLIC NUCLEOTIDE PHOSPHODIESTERASE CBUA0032-RELATED"/>
    <property type="match status" value="1"/>
</dbReference>
<keyword evidence="2 6" id="KW-0378">Hydrolase</keyword>
<evidence type="ECO:0000313" key="7">
    <source>
        <dbReference type="Proteomes" id="UP001615550"/>
    </source>
</evidence>
<evidence type="ECO:0000256" key="2">
    <source>
        <dbReference type="ARBA" id="ARBA00022801"/>
    </source>
</evidence>
<evidence type="ECO:0000313" key="6">
    <source>
        <dbReference type="EMBL" id="MFJ1269319.1"/>
    </source>
</evidence>
<evidence type="ECO:0000259" key="5">
    <source>
        <dbReference type="Pfam" id="PF00149"/>
    </source>
</evidence>